<organism evidence="7 8">
    <name type="scientific">Zarconia navalis LEGE 11467</name>
    <dbReference type="NCBI Taxonomy" id="1828826"/>
    <lineage>
        <taxon>Bacteria</taxon>
        <taxon>Bacillati</taxon>
        <taxon>Cyanobacteriota</taxon>
        <taxon>Cyanophyceae</taxon>
        <taxon>Oscillatoriophycideae</taxon>
        <taxon>Oscillatoriales</taxon>
        <taxon>Oscillatoriales incertae sedis</taxon>
        <taxon>Zarconia</taxon>
        <taxon>Zarconia navalis</taxon>
    </lineage>
</organism>
<dbReference type="Gene3D" id="1.10.357.10">
    <property type="entry name" value="Tetracycline Repressor, domain 2"/>
    <property type="match status" value="1"/>
</dbReference>
<gene>
    <name evidence="7" type="ORF">IQ235_02820</name>
</gene>
<dbReference type="GO" id="GO:0003700">
    <property type="term" value="F:DNA-binding transcription factor activity"/>
    <property type="evidence" value="ECO:0007669"/>
    <property type="project" value="TreeGrafter"/>
</dbReference>
<dbReference type="Pfam" id="PF16859">
    <property type="entry name" value="TetR_C_11"/>
    <property type="match status" value="1"/>
</dbReference>
<keyword evidence="3" id="KW-0804">Transcription</keyword>
<dbReference type="Gene3D" id="1.10.10.60">
    <property type="entry name" value="Homeodomain-like"/>
    <property type="match status" value="1"/>
</dbReference>
<dbReference type="PANTHER" id="PTHR30055:SF148">
    <property type="entry name" value="TETR-FAMILY TRANSCRIPTIONAL REGULATOR"/>
    <property type="match status" value="1"/>
</dbReference>
<comment type="caution">
    <text evidence="7">The sequence shown here is derived from an EMBL/GenBank/DDBJ whole genome shotgun (WGS) entry which is preliminary data.</text>
</comment>
<protein>
    <submittedName>
        <fullName evidence="7">TetR/AcrR family transcriptional regulator</fullName>
    </submittedName>
</protein>
<dbReference type="AlphaFoldDB" id="A0A928VSS6"/>
<feature type="region of interest" description="Disordered" evidence="5">
    <location>
        <begin position="1"/>
        <end position="20"/>
    </location>
</feature>
<dbReference type="InterPro" id="IPR001647">
    <property type="entry name" value="HTH_TetR"/>
</dbReference>
<dbReference type="Proteomes" id="UP000621799">
    <property type="component" value="Unassembled WGS sequence"/>
</dbReference>
<dbReference type="InterPro" id="IPR009057">
    <property type="entry name" value="Homeodomain-like_sf"/>
</dbReference>
<dbReference type="InterPro" id="IPR050109">
    <property type="entry name" value="HTH-type_TetR-like_transc_reg"/>
</dbReference>
<dbReference type="PROSITE" id="PS50977">
    <property type="entry name" value="HTH_TETR_2"/>
    <property type="match status" value="1"/>
</dbReference>
<proteinExistence type="predicted"/>
<evidence type="ECO:0000259" key="6">
    <source>
        <dbReference type="PROSITE" id="PS50977"/>
    </source>
</evidence>
<reference evidence="7" key="1">
    <citation type="submission" date="2020-10" db="EMBL/GenBank/DDBJ databases">
        <authorList>
            <person name="Castelo-Branco R."/>
            <person name="Eusebio N."/>
            <person name="Adriana R."/>
            <person name="Vieira A."/>
            <person name="Brugerolle De Fraissinette N."/>
            <person name="Rezende De Castro R."/>
            <person name="Schneider M.P."/>
            <person name="Vasconcelos V."/>
            <person name="Leao P.N."/>
        </authorList>
    </citation>
    <scope>NUCLEOTIDE SEQUENCE</scope>
    <source>
        <strain evidence="7">LEGE 11467</strain>
    </source>
</reference>
<evidence type="ECO:0000313" key="7">
    <source>
        <dbReference type="EMBL" id="MBE9039724.1"/>
    </source>
</evidence>
<evidence type="ECO:0000256" key="2">
    <source>
        <dbReference type="ARBA" id="ARBA00023125"/>
    </source>
</evidence>
<sequence>MSQTPPTPRSKRSGRPRSEKSKAAIIEAAWKLLETTTLRDLSIEAISRKASVGKTTIYRWWPNKVAIVMDAFFERLSPELQFPEESSAAEALSGQMALLIEAFCGEYGRIVAQIIAEGQACPTTLQLYQERFLDERRQAAKAIVERGIERGEFDPSLDPELALDILYGPIYYRLLVKHLPLDDRFAQELSGWALKAISIASETNRSS</sequence>
<keyword evidence="2 4" id="KW-0238">DNA-binding</keyword>
<evidence type="ECO:0000313" key="8">
    <source>
        <dbReference type="Proteomes" id="UP000621799"/>
    </source>
</evidence>
<dbReference type="EMBL" id="JADEXN010000027">
    <property type="protein sequence ID" value="MBE9039724.1"/>
    <property type="molecule type" value="Genomic_DNA"/>
</dbReference>
<dbReference type="InterPro" id="IPR011075">
    <property type="entry name" value="TetR_C"/>
</dbReference>
<keyword evidence="1" id="KW-0805">Transcription regulation</keyword>
<dbReference type="Pfam" id="PF00440">
    <property type="entry name" value="TetR_N"/>
    <property type="match status" value="1"/>
</dbReference>
<dbReference type="RefSeq" id="WP_264319987.1">
    <property type="nucleotide sequence ID" value="NZ_JADEXN010000027.1"/>
</dbReference>
<name>A0A928VSS6_9CYAN</name>
<dbReference type="SUPFAM" id="SSF48498">
    <property type="entry name" value="Tetracyclin repressor-like, C-terminal domain"/>
    <property type="match status" value="1"/>
</dbReference>
<dbReference type="InterPro" id="IPR036271">
    <property type="entry name" value="Tet_transcr_reg_TetR-rel_C_sf"/>
</dbReference>
<feature type="domain" description="HTH tetR-type" evidence="6">
    <location>
        <begin position="19"/>
        <end position="79"/>
    </location>
</feature>
<dbReference type="GO" id="GO:0000976">
    <property type="term" value="F:transcription cis-regulatory region binding"/>
    <property type="evidence" value="ECO:0007669"/>
    <property type="project" value="TreeGrafter"/>
</dbReference>
<evidence type="ECO:0000256" key="1">
    <source>
        <dbReference type="ARBA" id="ARBA00023015"/>
    </source>
</evidence>
<feature type="DNA-binding region" description="H-T-H motif" evidence="4">
    <location>
        <begin position="42"/>
        <end position="61"/>
    </location>
</feature>
<evidence type="ECO:0000256" key="5">
    <source>
        <dbReference type="SAM" id="MobiDB-lite"/>
    </source>
</evidence>
<evidence type="ECO:0000256" key="3">
    <source>
        <dbReference type="ARBA" id="ARBA00023163"/>
    </source>
</evidence>
<dbReference type="PANTHER" id="PTHR30055">
    <property type="entry name" value="HTH-TYPE TRANSCRIPTIONAL REGULATOR RUTR"/>
    <property type="match status" value="1"/>
</dbReference>
<dbReference type="SUPFAM" id="SSF46689">
    <property type="entry name" value="Homeodomain-like"/>
    <property type="match status" value="1"/>
</dbReference>
<accession>A0A928VSS6</accession>
<keyword evidence="8" id="KW-1185">Reference proteome</keyword>
<evidence type="ECO:0000256" key="4">
    <source>
        <dbReference type="PROSITE-ProRule" id="PRU00335"/>
    </source>
</evidence>